<evidence type="ECO:0000313" key="6">
    <source>
        <dbReference type="EMBL" id="EAQ01900.1"/>
    </source>
</evidence>
<dbReference type="GO" id="GO:0000976">
    <property type="term" value="F:transcription cis-regulatory region binding"/>
    <property type="evidence" value="ECO:0007669"/>
    <property type="project" value="TreeGrafter"/>
</dbReference>
<feature type="domain" description="HTH tetR-type" evidence="5">
    <location>
        <begin position="8"/>
        <end position="68"/>
    </location>
</feature>
<dbReference type="PROSITE" id="PS50977">
    <property type="entry name" value="HTH_TETR_2"/>
    <property type="match status" value="1"/>
</dbReference>
<dbReference type="AlphaFoldDB" id="A3U1W6"/>
<feature type="DNA-binding region" description="H-T-H motif" evidence="4">
    <location>
        <begin position="31"/>
        <end position="50"/>
    </location>
</feature>
<accession>A3U1W6</accession>
<sequence length="212" mass="24065">MTTPGQTPSKKVLILRAATEVIRDHGIQAISFERIAHQSGLSRQLIRYYFADLDALIVELSDFLANGYRQIIVSGIVDLGQVERLKFFLDFFFDLADDHPMPDNLEAYDSLVAYAVGSAELRERLRGQYLTLGQVIVHELAIAHPELEGRACEELSFLFVSMMHAHWSFVATLGYARQHGRLTRRAIDRLIASYIQDPSPTPRLERPWAHAD</sequence>
<dbReference type="HOGENOM" id="CLU_1298717_0_0_5"/>
<dbReference type="OrthoDB" id="9809265at2"/>
<dbReference type="PANTHER" id="PTHR30055:SF234">
    <property type="entry name" value="HTH-TYPE TRANSCRIPTIONAL REGULATOR BETI"/>
    <property type="match status" value="1"/>
</dbReference>
<dbReference type="Proteomes" id="UP000004318">
    <property type="component" value="Unassembled WGS sequence"/>
</dbReference>
<dbReference type="Gene3D" id="1.10.357.10">
    <property type="entry name" value="Tetracycline Repressor, domain 2"/>
    <property type="match status" value="1"/>
</dbReference>
<reference evidence="6 7" key="1">
    <citation type="journal article" date="2010" name="J. Bacteriol.">
        <title>Genome sequences of Oceanicola granulosus HTCC2516(T) and Oceanicola batsensis HTCC2597(TDelta).</title>
        <authorList>
            <person name="Thrash J.C."/>
            <person name="Cho J.C."/>
            <person name="Vergin K.L."/>
            <person name="Giovannoni S.J."/>
        </authorList>
    </citation>
    <scope>NUCLEOTIDE SEQUENCE [LARGE SCALE GENOMIC DNA]</scope>
    <source>
        <strain evidence="7">ATCC BAA-863 / DSM 15984 / KCTC 12145 / HTCC2597</strain>
    </source>
</reference>
<dbReference type="Pfam" id="PF00440">
    <property type="entry name" value="TetR_N"/>
    <property type="match status" value="1"/>
</dbReference>
<comment type="caution">
    <text evidence="6">The sequence shown here is derived from an EMBL/GenBank/DDBJ whole genome shotgun (WGS) entry which is preliminary data.</text>
</comment>
<evidence type="ECO:0000256" key="2">
    <source>
        <dbReference type="ARBA" id="ARBA00023125"/>
    </source>
</evidence>
<name>A3U1W6_PSEBH</name>
<gene>
    <name evidence="6" type="ORF">OB2597_00745</name>
</gene>
<dbReference type="RefSeq" id="WP_009804403.1">
    <property type="nucleotide sequence ID" value="NZ_CH724131.1"/>
</dbReference>
<evidence type="ECO:0000256" key="4">
    <source>
        <dbReference type="PROSITE-ProRule" id="PRU00335"/>
    </source>
</evidence>
<proteinExistence type="predicted"/>
<keyword evidence="2 4" id="KW-0238">DNA-binding</keyword>
<evidence type="ECO:0000313" key="7">
    <source>
        <dbReference type="Proteomes" id="UP000004318"/>
    </source>
</evidence>
<evidence type="ECO:0000256" key="3">
    <source>
        <dbReference type="ARBA" id="ARBA00023163"/>
    </source>
</evidence>
<dbReference type="InterPro" id="IPR001647">
    <property type="entry name" value="HTH_TetR"/>
</dbReference>
<dbReference type="eggNOG" id="COG1309">
    <property type="taxonomic scope" value="Bacteria"/>
</dbReference>
<dbReference type="InterPro" id="IPR009057">
    <property type="entry name" value="Homeodomain-like_sf"/>
</dbReference>
<evidence type="ECO:0000256" key="1">
    <source>
        <dbReference type="ARBA" id="ARBA00023015"/>
    </source>
</evidence>
<dbReference type="GO" id="GO:0003700">
    <property type="term" value="F:DNA-binding transcription factor activity"/>
    <property type="evidence" value="ECO:0007669"/>
    <property type="project" value="TreeGrafter"/>
</dbReference>
<protein>
    <recommendedName>
        <fullName evidence="5">HTH tetR-type domain-containing protein</fullName>
    </recommendedName>
</protein>
<dbReference type="EMBL" id="AAMO01000010">
    <property type="protein sequence ID" value="EAQ01900.1"/>
    <property type="molecule type" value="Genomic_DNA"/>
</dbReference>
<keyword evidence="3" id="KW-0804">Transcription</keyword>
<keyword evidence="1" id="KW-0805">Transcription regulation</keyword>
<dbReference type="PANTHER" id="PTHR30055">
    <property type="entry name" value="HTH-TYPE TRANSCRIPTIONAL REGULATOR RUTR"/>
    <property type="match status" value="1"/>
</dbReference>
<dbReference type="InterPro" id="IPR050109">
    <property type="entry name" value="HTH-type_TetR-like_transc_reg"/>
</dbReference>
<organism evidence="6 7">
    <name type="scientific">Pseudooceanicola batsensis (strain ATCC BAA-863 / DSM 15984 / KCTC 12145 / HTCC2597)</name>
    <name type="common">Oceanicola batsensis</name>
    <dbReference type="NCBI Taxonomy" id="252305"/>
    <lineage>
        <taxon>Bacteria</taxon>
        <taxon>Pseudomonadati</taxon>
        <taxon>Pseudomonadota</taxon>
        <taxon>Alphaproteobacteria</taxon>
        <taxon>Rhodobacterales</taxon>
        <taxon>Paracoccaceae</taxon>
        <taxon>Pseudooceanicola</taxon>
    </lineage>
</organism>
<dbReference type="SUPFAM" id="SSF46689">
    <property type="entry name" value="Homeodomain-like"/>
    <property type="match status" value="1"/>
</dbReference>
<evidence type="ECO:0000259" key="5">
    <source>
        <dbReference type="PROSITE" id="PS50977"/>
    </source>
</evidence>
<keyword evidence="7" id="KW-1185">Reference proteome</keyword>